<evidence type="ECO:0000313" key="3">
    <source>
        <dbReference type="Proteomes" id="UP000789508"/>
    </source>
</evidence>
<dbReference type="OrthoDB" id="3269467at2759"/>
<name>A0A9N9HZF2_9GLOM</name>
<dbReference type="InterPro" id="IPR000719">
    <property type="entry name" value="Prot_kinase_dom"/>
</dbReference>
<feature type="domain" description="Protein kinase" evidence="1">
    <location>
        <begin position="1"/>
        <end position="105"/>
    </location>
</feature>
<dbReference type="GO" id="GO:0004672">
    <property type="term" value="F:protein kinase activity"/>
    <property type="evidence" value="ECO:0007669"/>
    <property type="project" value="InterPro"/>
</dbReference>
<dbReference type="GO" id="GO:0005524">
    <property type="term" value="F:ATP binding"/>
    <property type="evidence" value="ECO:0007669"/>
    <property type="project" value="InterPro"/>
</dbReference>
<organism evidence="2 3">
    <name type="scientific">Ambispora leptoticha</name>
    <dbReference type="NCBI Taxonomy" id="144679"/>
    <lineage>
        <taxon>Eukaryota</taxon>
        <taxon>Fungi</taxon>
        <taxon>Fungi incertae sedis</taxon>
        <taxon>Mucoromycota</taxon>
        <taxon>Glomeromycotina</taxon>
        <taxon>Glomeromycetes</taxon>
        <taxon>Archaeosporales</taxon>
        <taxon>Ambisporaceae</taxon>
        <taxon>Ambispora</taxon>
    </lineage>
</organism>
<dbReference type="Gene3D" id="1.10.510.10">
    <property type="entry name" value="Transferase(Phosphotransferase) domain 1"/>
    <property type="match status" value="1"/>
</dbReference>
<dbReference type="InterPro" id="IPR011009">
    <property type="entry name" value="Kinase-like_dom_sf"/>
</dbReference>
<feature type="non-terminal residue" evidence="2">
    <location>
        <position position="1"/>
    </location>
</feature>
<gene>
    <name evidence="2" type="ORF">ALEPTO_LOCUS11987</name>
</gene>
<protein>
    <submittedName>
        <fullName evidence="2">14072_t:CDS:1</fullName>
    </submittedName>
</protein>
<comment type="caution">
    <text evidence="2">The sequence shown here is derived from an EMBL/GenBank/DDBJ whole genome shotgun (WGS) entry which is preliminary data.</text>
</comment>
<evidence type="ECO:0000313" key="2">
    <source>
        <dbReference type="EMBL" id="CAG8713632.1"/>
    </source>
</evidence>
<dbReference type="AlphaFoldDB" id="A0A9N9HZF2"/>
<dbReference type="EMBL" id="CAJVPS010023467">
    <property type="protein sequence ID" value="CAG8713632.1"/>
    <property type="molecule type" value="Genomic_DNA"/>
</dbReference>
<accession>A0A9N9HZF2</accession>
<dbReference type="Proteomes" id="UP000789508">
    <property type="component" value="Unassembled WGS sequence"/>
</dbReference>
<sequence length="105" mass="12026">AHSELSSKKLDASIVENNKSLIAVLKRLWRVRYHLNVLFRSMESRKSRKSITTGMERKAKFVAFISTDLQSIHSQDLIHRDLHNGNVLQNVLYNAYIADLGLSMS</sequence>
<dbReference type="PROSITE" id="PS50011">
    <property type="entry name" value="PROTEIN_KINASE_DOM"/>
    <property type="match status" value="1"/>
</dbReference>
<reference evidence="2" key="1">
    <citation type="submission" date="2021-06" db="EMBL/GenBank/DDBJ databases">
        <authorList>
            <person name="Kallberg Y."/>
            <person name="Tangrot J."/>
            <person name="Rosling A."/>
        </authorList>
    </citation>
    <scope>NUCLEOTIDE SEQUENCE</scope>
    <source>
        <strain evidence="2">FL130A</strain>
    </source>
</reference>
<keyword evidence="3" id="KW-1185">Reference proteome</keyword>
<evidence type="ECO:0000259" key="1">
    <source>
        <dbReference type="PROSITE" id="PS50011"/>
    </source>
</evidence>
<dbReference type="SUPFAM" id="SSF56112">
    <property type="entry name" value="Protein kinase-like (PK-like)"/>
    <property type="match status" value="1"/>
</dbReference>
<proteinExistence type="predicted"/>